<keyword evidence="2" id="KW-1133">Transmembrane helix</keyword>
<protein>
    <submittedName>
        <fullName evidence="3">HupE/UreJ family protein</fullName>
    </submittedName>
</protein>
<dbReference type="KEGG" id="nnv:QNH39_26615"/>
<dbReference type="InterPro" id="IPR032809">
    <property type="entry name" value="Put_HupE_UreJ"/>
</dbReference>
<evidence type="ECO:0000313" key="3">
    <source>
        <dbReference type="EMBL" id="WHY86105.1"/>
    </source>
</evidence>
<dbReference type="RefSeq" id="WP_066093675.1">
    <property type="nucleotide sequence ID" value="NZ_CP126114.1"/>
</dbReference>
<feature type="transmembrane region" description="Helical" evidence="2">
    <location>
        <begin position="297"/>
        <end position="315"/>
    </location>
</feature>
<evidence type="ECO:0000313" key="4">
    <source>
        <dbReference type="Proteomes" id="UP001178288"/>
    </source>
</evidence>
<evidence type="ECO:0000256" key="1">
    <source>
        <dbReference type="SAM" id="MobiDB-lite"/>
    </source>
</evidence>
<keyword evidence="2" id="KW-0812">Transmembrane</keyword>
<keyword evidence="4" id="KW-1185">Reference proteome</keyword>
<dbReference type="EMBL" id="CP126114">
    <property type="protein sequence ID" value="WHY86105.1"/>
    <property type="molecule type" value="Genomic_DNA"/>
</dbReference>
<dbReference type="Proteomes" id="UP001178288">
    <property type="component" value="Chromosome"/>
</dbReference>
<reference evidence="3" key="1">
    <citation type="submission" date="2023-05" db="EMBL/GenBank/DDBJ databases">
        <title>Comparative genomics of Bacillaceae isolates and their secondary metabolite potential.</title>
        <authorList>
            <person name="Song L."/>
            <person name="Nielsen L.J."/>
            <person name="Mohite O."/>
            <person name="Xu X."/>
            <person name="Weber T."/>
            <person name="Kovacs A.T."/>
        </authorList>
    </citation>
    <scope>NUCLEOTIDE SEQUENCE</scope>
    <source>
        <strain evidence="3">XLM17</strain>
    </source>
</reference>
<accession>A0AA95MM86</accession>
<feature type="compositionally biased region" description="Polar residues" evidence="1">
    <location>
        <begin position="187"/>
        <end position="199"/>
    </location>
</feature>
<evidence type="ECO:0000256" key="2">
    <source>
        <dbReference type="SAM" id="Phobius"/>
    </source>
</evidence>
<keyword evidence="2" id="KW-0472">Membrane</keyword>
<sequence length="411" mass="46025">MTLFNKFRPEVRPLTLVLLIFGLAIYLTYPPTVSAHAYSASYTKITMDKKQTKVVFSIDTLSVLEMAPKIDVNKNFIIEKSEIKKEEHRIEELITEGLSLDNGHTELGATVEKIEIVKKETKEFLSVTMIFPAFSPGDTLVFNDGFYFHDTGTNYVNLISSSYMGETSEAVLQGKERTWTMLVTEPQYEQGQEPSSEQGAGTDAGTDKEQGAGAGKEQPNAAAKPVEKSGTSSWFSFFKLGTLHILTGYDHLLFLFALLLRKQTFKQYAAIVTSFTIAHSITLSLAVLGLFTLPSRFVEATIAFSICYVALENIFRKEIRHRWSITFLFGLIHGLGFASILREMEIPKSHLAVALINFNLGIESVQLLIVLLLLPLLTMMFKLKNSRKIVTYGSFVIVALGAIWLVERIFF</sequence>
<feature type="transmembrane region" description="Helical" evidence="2">
    <location>
        <begin position="353"/>
        <end position="377"/>
    </location>
</feature>
<feature type="region of interest" description="Disordered" evidence="1">
    <location>
        <begin position="186"/>
        <end position="225"/>
    </location>
</feature>
<dbReference type="Pfam" id="PF13795">
    <property type="entry name" value="HupE_UreJ_2"/>
    <property type="match status" value="1"/>
</dbReference>
<dbReference type="AlphaFoldDB" id="A0AA95MM86"/>
<feature type="transmembrane region" description="Helical" evidence="2">
    <location>
        <begin position="322"/>
        <end position="341"/>
    </location>
</feature>
<feature type="transmembrane region" description="Helical" evidence="2">
    <location>
        <begin position="268"/>
        <end position="291"/>
    </location>
</feature>
<feature type="transmembrane region" description="Helical" evidence="2">
    <location>
        <begin position="389"/>
        <end position="406"/>
    </location>
</feature>
<proteinExistence type="predicted"/>
<gene>
    <name evidence="3" type="ORF">QNH39_26615</name>
</gene>
<organism evidence="3 4">
    <name type="scientific">Neobacillus novalis</name>
    <dbReference type="NCBI Taxonomy" id="220687"/>
    <lineage>
        <taxon>Bacteria</taxon>
        <taxon>Bacillati</taxon>
        <taxon>Bacillota</taxon>
        <taxon>Bacilli</taxon>
        <taxon>Bacillales</taxon>
        <taxon>Bacillaceae</taxon>
        <taxon>Neobacillus</taxon>
    </lineage>
</organism>
<name>A0AA95MM86_9BACI</name>